<feature type="non-terminal residue" evidence="1">
    <location>
        <position position="185"/>
    </location>
</feature>
<sequence>MSKAPSLRLSPVKEKAAFIIANGGTQTLAGERCNKTKQTISKWCKDPEFQKRVDELRADFSQQADEILQQGVVDAAQTIVDVASGNLTKIFIDGDGIEMDVPADVATINPRLKAALWLLDKHQKGKLPKPNRTNESEEAAAEAEFHHDVELGEKAREEMARTSYRYLLVGWQRAASGLPAQQNIL</sequence>
<accession>A0A0F9BI13</accession>
<organism evidence="1">
    <name type="scientific">marine sediment metagenome</name>
    <dbReference type="NCBI Taxonomy" id="412755"/>
    <lineage>
        <taxon>unclassified sequences</taxon>
        <taxon>metagenomes</taxon>
        <taxon>ecological metagenomes</taxon>
    </lineage>
</organism>
<reference evidence="1" key="1">
    <citation type="journal article" date="2015" name="Nature">
        <title>Complex archaea that bridge the gap between prokaryotes and eukaryotes.</title>
        <authorList>
            <person name="Spang A."/>
            <person name="Saw J.H."/>
            <person name="Jorgensen S.L."/>
            <person name="Zaremba-Niedzwiedzka K."/>
            <person name="Martijn J."/>
            <person name="Lind A.E."/>
            <person name="van Eijk R."/>
            <person name="Schleper C."/>
            <person name="Guy L."/>
            <person name="Ettema T.J."/>
        </authorList>
    </citation>
    <scope>NUCLEOTIDE SEQUENCE</scope>
</reference>
<evidence type="ECO:0000313" key="1">
    <source>
        <dbReference type="EMBL" id="KKK84021.1"/>
    </source>
</evidence>
<dbReference type="AlphaFoldDB" id="A0A0F9BI13"/>
<name>A0A0F9BI13_9ZZZZ</name>
<comment type="caution">
    <text evidence="1">The sequence shown here is derived from an EMBL/GenBank/DDBJ whole genome shotgun (WGS) entry which is preliminary data.</text>
</comment>
<evidence type="ECO:0008006" key="2">
    <source>
        <dbReference type="Google" id="ProtNLM"/>
    </source>
</evidence>
<protein>
    <recommendedName>
        <fullName evidence="2">Homeodomain phBC6A51-type domain-containing protein</fullName>
    </recommendedName>
</protein>
<dbReference type="EMBL" id="LAZR01051963">
    <property type="protein sequence ID" value="KKK84021.1"/>
    <property type="molecule type" value="Genomic_DNA"/>
</dbReference>
<gene>
    <name evidence="1" type="ORF">LCGC14_2787560</name>
</gene>
<proteinExistence type="predicted"/>